<evidence type="ECO:0000256" key="1">
    <source>
        <dbReference type="SAM" id="MobiDB-lite"/>
    </source>
</evidence>
<feature type="region of interest" description="Disordered" evidence="1">
    <location>
        <begin position="25"/>
        <end position="62"/>
    </location>
</feature>
<proteinExistence type="predicted"/>
<dbReference type="EMBL" id="LR862140">
    <property type="protein sequence ID" value="CAD1820104.1"/>
    <property type="molecule type" value="Genomic_DNA"/>
</dbReference>
<name>A0A6V7NP41_ANACO</name>
<accession>A0A6V7NP41</accession>
<reference evidence="2" key="1">
    <citation type="submission" date="2020-07" db="EMBL/GenBank/DDBJ databases">
        <authorList>
            <person name="Lin J."/>
        </authorList>
    </citation>
    <scope>NUCLEOTIDE SEQUENCE</scope>
</reference>
<dbReference type="AlphaFoldDB" id="A0A6V7NP41"/>
<organism evidence="2">
    <name type="scientific">Ananas comosus var. bracteatus</name>
    <name type="common">red pineapple</name>
    <dbReference type="NCBI Taxonomy" id="296719"/>
    <lineage>
        <taxon>Eukaryota</taxon>
        <taxon>Viridiplantae</taxon>
        <taxon>Streptophyta</taxon>
        <taxon>Embryophyta</taxon>
        <taxon>Tracheophyta</taxon>
        <taxon>Spermatophyta</taxon>
        <taxon>Magnoliopsida</taxon>
        <taxon>Liliopsida</taxon>
        <taxon>Poales</taxon>
        <taxon>Bromeliaceae</taxon>
        <taxon>Bromelioideae</taxon>
        <taxon>Ananas</taxon>
    </lineage>
</organism>
<sequence>MEIVGALPITSSFSDEPTSFFLRLSLSHDDTPTSSPRSDPYPHGANLEDSRGGGGGGGRGSLSADHFSSDLLRANVVADLAEIAGHMIYARYGQELSQIYVAVRR</sequence>
<evidence type="ECO:0000313" key="2">
    <source>
        <dbReference type="EMBL" id="CAD1820104.1"/>
    </source>
</evidence>
<protein>
    <submittedName>
        <fullName evidence="2">Uncharacterized protein</fullName>
    </submittedName>
</protein>
<gene>
    <name evidence="2" type="ORF">CB5_LOCUS3315</name>
</gene>